<comment type="caution">
    <text evidence="1">The sequence shown here is derived from an EMBL/GenBank/DDBJ whole genome shotgun (WGS) entry which is preliminary data.</text>
</comment>
<accession>A0A096HRP1</accession>
<protein>
    <submittedName>
        <fullName evidence="1">Uncharacterized protein</fullName>
    </submittedName>
</protein>
<organism evidence="1 2">
    <name type="scientific">Comamonas testosteroni</name>
    <name type="common">Pseudomonas testosteroni</name>
    <dbReference type="NCBI Taxonomy" id="285"/>
    <lineage>
        <taxon>Bacteria</taxon>
        <taxon>Pseudomonadati</taxon>
        <taxon>Pseudomonadota</taxon>
        <taxon>Betaproteobacteria</taxon>
        <taxon>Burkholderiales</taxon>
        <taxon>Comamonadaceae</taxon>
        <taxon>Comamonas</taxon>
    </lineage>
</organism>
<evidence type="ECO:0000313" key="2">
    <source>
        <dbReference type="Proteomes" id="UP000029553"/>
    </source>
</evidence>
<name>A0A096HRP1_COMTE</name>
<proteinExistence type="predicted"/>
<dbReference type="EMBL" id="AWOR01000012">
    <property type="protein sequence ID" value="KGH31602.1"/>
    <property type="molecule type" value="Genomic_DNA"/>
</dbReference>
<dbReference type="AlphaFoldDB" id="A0A096HRP1"/>
<reference evidence="1 2" key="1">
    <citation type="submission" date="2013-09" db="EMBL/GenBank/DDBJ databases">
        <title>High correlation between genotypes and phenotypes of environmental bacteria Comamonas testosteroni strains.</title>
        <authorList>
            <person name="Liu L."/>
            <person name="Zhu W."/>
            <person name="Xia X."/>
            <person name="Xu B."/>
            <person name="Luo M."/>
            <person name="Wang G."/>
        </authorList>
    </citation>
    <scope>NUCLEOTIDE SEQUENCE [LARGE SCALE GENOMIC DNA]</scope>
    <source>
        <strain evidence="1 2">JL40</strain>
    </source>
</reference>
<sequence>MRLLRLDAWSGPSSNQHTPAATVLAGNGTLGVLQTDRPSTNSSLGYITSLAPDPEGQVYVYEASVEGHVARLDRRRRAAQTGYAYGGGLLLHSILQHLQISCQVSAMRQMFMLLNITAPESKKPAQWRAALYLRRCYIVYSEFPWS</sequence>
<evidence type="ECO:0000313" key="1">
    <source>
        <dbReference type="EMBL" id="KGH31602.1"/>
    </source>
</evidence>
<dbReference type="Proteomes" id="UP000029553">
    <property type="component" value="Unassembled WGS sequence"/>
</dbReference>
<gene>
    <name evidence="1" type="ORF">P353_04920</name>
</gene>